<dbReference type="AlphaFoldDB" id="A0A859FF20"/>
<dbReference type="InterPro" id="IPR011576">
    <property type="entry name" value="Pyridox_Oxase_N"/>
</dbReference>
<reference evidence="3" key="1">
    <citation type="submission" date="2019-07" db="EMBL/GenBank/DDBJ databases">
        <title>Bacillus alkalisoli sp. nov. isolated from saline soil.</title>
        <authorList>
            <person name="Sun J.-Q."/>
            <person name="Xu L."/>
        </authorList>
    </citation>
    <scope>NUCLEOTIDE SEQUENCE [LARGE SCALE GENOMIC DNA]</scope>
    <source>
        <strain evidence="3">M4U3P1</strain>
    </source>
</reference>
<dbReference type="Pfam" id="PF01243">
    <property type="entry name" value="PNPOx_N"/>
    <property type="match status" value="1"/>
</dbReference>
<evidence type="ECO:0000313" key="3">
    <source>
        <dbReference type="Proteomes" id="UP000318138"/>
    </source>
</evidence>
<organism evidence="2 3">
    <name type="scientific">Paenalkalicoccus suaedae</name>
    <dbReference type="NCBI Taxonomy" id="2592382"/>
    <lineage>
        <taxon>Bacteria</taxon>
        <taxon>Bacillati</taxon>
        <taxon>Bacillota</taxon>
        <taxon>Bacilli</taxon>
        <taxon>Bacillales</taxon>
        <taxon>Bacillaceae</taxon>
        <taxon>Paenalkalicoccus</taxon>
    </lineage>
</organism>
<sequence>MANRVENMLTEELVASLQEERYVTIATVDHETGGPNVNAISWIYAINEQTVRFAVDSKSRILTNIREQPLVTVTVIADGSTFSMSGRAKVMKDSMENVSLRLGMVELTVSEVRDVMFYGARLTSEPKFEKTYDLEAAEKLDKQVMHALKQ</sequence>
<dbReference type="RefSeq" id="WP_176009596.1">
    <property type="nucleotide sequence ID" value="NZ_CP041372.2"/>
</dbReference>
<evidence type="ECO:0000259" key="1">
    <source>
        <dbReference type="Pfam" id="PF01243"/>
    </source>
</evidence>
<dbReference type="Gene3D" id="2.30.110.10">
    <property type="entry name" value="Electron Transport, Fmn-binding Protein, Chain A"/>
    <property type="match status" value="1"/>
</dbReference>
<protein>
    <submittedName>
        <fullName evidence="2">Pyridoxamine 5'-phosphate oxidase family protein</fullName>
    </submittedName>
</protein>
<dbReference type="InterPro" id="IPR012349">
    <property type="entry name" value="Split_barrel_FMN-bd"/>
</dbReference>
<dbReference type="EMBL" id="CP041372">
    <property type="protein sequence ID" value="QKS71561.1"/>
    <property type="molecule type" value="Genomic_DNA"/>
</dbReference>
<name>A0A859FF20_9BACI</name>
<feature type="domain" description="Pyridoxamine 5'-phosphate oxidase N-terminal" evidence="1">
    <location>
        <begin position="9"/>
        <end position="97"/>
    </location>
</feature>
<dbReference type="SUPFAM" id="SSF50475">
    <property type="entry name" value="FMN-binding split barrel"/>
    <property type="match status" value="1"/>
</dbReference>
<gene>
    <name evidence="2" type="ORF">FLK61_33265</name>
</gene>
<keyword evidence="3" id="KW-1185">Reference proteome</keyword>
<dbReference type="NCBIfam" id="NF005232">
    <property type="entry name" value="PRK06733.1"/>
    <property type="match status" value="1"/>
</dbReference>
<dbReference type="KEGG" id="psua:FLK61_33265"/>
<accession>A0A859FF20</accession>
<evidence type="ECO:0000313" key="2">
    <source>
        <dbReference type="EMBL" id="QKS71561.1"/>
    </source>
</evidence>
<dbReference type="Proteomes" id="UP000318138">
    <property type="component" value="Chromosome"/>
</dbReference>
<proteinExistence type="predicted"/>